<reference evidence="4" key="1">
    <citation type="submission" date="2017-06" db="EMBL/GenBank/DDBJ databases">
        <authorList>
            <person name="LiPuma J."/>
            <person name="Spilker T."/>
        </authorList>
    </citation>
    <scope>NUCLEOTIDE SEQUENCE [LARGE SCALE GENOMIC DNA]</scope>
    <source>
        <strain evidence="4">AU17325</strain>
    </source>
</reference>
<keyword evidence="1" id="KW-0677">Repeat</keyword>
<evidence type="ECO:0000313" key="3">
    <source>
        <dbReference type="EMBL" id="OXI33349.1"/>
    </source>
</evidence>
<evidence type="ECO:0000256" key="1">
    <source>
        <dbReference type="ARBA" id="ARBA00022737"/>
    </source>
</evidence>
<proteinExistence type="predicted"/>
<dbReference type="SUPFAM" id="SSF53756">
    <property type="entry name" value="UDP-Glycosyltransferase/glycogen phosphorylase"/>
    <property type="match status" value="1"/>
</dbReference>
<dbReference type="Proteomes" id="UP000214600">
    <property type="component" value="Unassembled WGS sequence"/>
</dbReference>
<accession>A0A228HU13</accession>
<evidence type="ECO:0008006" key="5">
    <source>
        <dbReference type="Google" id="ProtNLM"/>
    </source>
</evidence>
<keyword evidence="2" id="KW-0802">TPR repeat</keyword>
<reference evidence="3 4" key="2">
    <citation type="submission" date="2017-08" db="EMBL/GenBank/DDBJ databases">
        <title>WGS of novel Burkholderia cepaca complex species.</title>
        <authorList>
            <person name="Lipuma J."/>
            <person name="Spilker T."/>
        </authorList>
    </citation>
    <scope>NUCLEOTIDE SEQUENCE [LARGE SCALE GENOMIC DNA]</scope>
    <source>
        <strain evidence="3 4">AU17325</strain>
    </source>
</reference>
<dbReference type="InterPro" id="IPR019734">
    <property type="entry name" value="TPR_rpt"/>
</dbReference>
<dbReference type="Gene3D" id="1.25.40.10">
    <property type="entry name" value="Tetratricopeptide repeat domain"/>
    <property type="match status" value="2"/>
</dbReference>
<evidence type="ECO:0000313" key="4">
    <source>
        <dbReference type="Proteomes" id="UP000214600"/>
    </source>
</evidence>
<dbReference type="Pfam" id="PF13174">
    <property type="entry name" value="TPR_6"/>
    <property type="match status" value="1"/>
</dbReference>
<dbReference type="Gene3D" id="3.40.50.2000">
    <property type="entry name" value="Glycogen Phosphorylase B"/>
    <property type="match status" value="2"/>
</dbReference>
<dbReference type="InterPro" id="IPR050498">
    <property type="entry name" value="Ycf3"/>
</dbReference>
<comment type="caution">
    <text evidence="3">The sequence shown here is derived from an EMBL/GenBank/DDBJ whole genome shotgun (WGS) entry which is preliminary data.</text>
</comment>
<dbReference type="PANTHER" id="PTHR44858:SF1">
    <property type="entry name" value="UDP-N-ACETYLGLUCOSAMINE--PEPTIDE N-ACETYLGLUCOSAMINYLTRANSFERASE SPINDLY-RELATED"/>
    <property type="match status" value="1"/>
</dbReference>
<evidence type="ECO:0000256" key="2">
    <source>
        <dbReference type="ARBA" id="ARBA00022803"/>
    </source>
</evidence>
<gene>
    <name evidence="3" type="ORF">CFB84_39790</name>
</gene>
<dbReference type="InterPro" id="IPR011990">
    <property type="entry name" value="TPR-like_helical_dom_sf"/>
</dbReference>
<name>A0A228HU13_9BURK</name>
<dbReference type="PANTHER" id="PTHR44858">
    <property type="entry name" value="TETRATRICOPEPTIDE REPEAT PROTEIN 6"/>
    <property type="match status" value="1"/>
</dbReference>
<protein>
    <recommendedName>
        <fullName evidence="5">Tetratricopeptide repeat protein</fullName>
    </recommendedName>
</protein>
<sequence length="543" mass="60511">MDAVASHNLLSGNGMSFDEDFNGVAAQVRDAEAAGQFDRAVDLFQVLFEKYPRHDLVLKPYLDALLRQGQTRQALDACDRAIAATPESTLPWRERALIYFNHLNDRAAAIASLKEGLAAFPSNAELHLMLADASFQMLDFDTSRRHGLKAAEFGDLTIALRARHRFLEDHEGAVRIARAILEQYPTEIGALVQGGISLYLLGRFEESLGYLYRAAEHDPYRGDVLFPLANLLLLLGDTKAGWRRYDMLADLASLGSGPGVLTTHHDRLWRGQSLEGKRILVISHLGLGDCLMYARYARDLKAAGAHVTLCVKPELMQLLRELEGVDELLSAWPVETWGSYDYWIFENLLPARLGASEGVVPTYRDGYIKLKAADAARALDDRRRASDRLRIGLCWDTSPNYFAGRARSLAPEDLQPLAGIENVDWFVLQKHPLEPDFATRSGLSILNRSDEWNDLYDTAVFAASLDLTISICSAPVHLAGSLGLPAWVMLGAPEWRWGAQGDTGPWYPQIRTFRQAAPGNWRSVTEAVRDALEAEREGLRRVE</sequence>
<dbReference type="EMBL" id="NKFA01000037">
    <property type="protein sequence ID" value="OXI33349.1"/>
    <property type="molecule type" value="Genomic_DNA"/>
</dbReference>
<dbReference type="AlphaFoldDB" id="A0A228HU13"/>
<dbReference type="SUPFAM" id="SSF81901">
    <property type="entry name" value="HCP-like"/>
    <property type="match status" value="1"/>
</dbReference>
<organism evidence="3 4">
    <name type="scientific">Burkholderia aenigmatica</name>
    <dbReference type="NCBI Taxonomy" id="2015348"/>
    <lineage>
        <taxon>Bacteria</taxon>
        <taxon>Pseudomonadati</taxon>
        <taxon>Pseudomonadota</taxon>
        <taxon>Betaproteobacteria</taxon>
        <taxon>Burkholderiales</taxon>
        <taxon>Burkholderiaceae</taxon>
        <taxon>Burkholderia</taxon>
        <taxon>Burkholderia cepacia complex</taxon>
    </lineage>
</organism>